<accession>A0AAW2KQG0</accession>
<gene>
    <name evidence="3" type="ORF">Scaly_2560100</name>
</gene>
<reference evidence="3" key="1">
    <citation type="submission" date="2020-06" db="EMBL/GenBank/DDBJ databases">
        <authorList>
            <person name="Li T."/>
            <person name="Hu X."/>
            <person name="Zhang T."/>
            <person name="Song X."/>
            <person name="Zhang H."/>
            <person name="Dai N."/>
            <person name="Sheng W."/>
            <person name="Hou X."/>
            <person name="Wei L."/>
        </authorList>
    </citation>
    <scope>NUCLEOTIDE SEQUENCE</scope>
    <source>
        <strain evidence="3">KEN8</strain>
        <tissue evidence="3">Leaf</tissue>
    </source>
</reference>
<evidence type="ECO:0000256" key="1">
    <source>
        <dbReference type="SAM" id="MobiDB-lite"/>
    </source>
</evidence>
<dbReference type="AlphaFoldDB" id="A0AAW2KQG0"/>
<reference evidence="3" key="2">
    <citation type="journal article" date="2024" name="Plant">
        <title>Genomic evolution and insights into agronomic trait innovations of Sesamum species.</title>
        <authorList>
            <person name="Miao H."/>
            <person name="Wang L."/>
            <person name="Qu L."/>
            <person name="Liu H."/>
            <person name="Sun Y."/>
            <person name="Le M."/>
            <person name="Wang Q."/>
            <person name="Wei S."/>
            <person name="Zheng Y."/>
            <person name="Lin W."/>
            <person name="Duan Y."/>
            <person name="Cao H."/>
            <person name="Xiong S."/>
            <person name="Wang X."/>
            <person name="Wei L."/>
            <person name="Li C."/>
            <person name="Ma Q."/>
            <person name="Ju M."/>
            <person name="Zhao R."/>
            <person name="Li G."/>
            <person name="Mu C."/>
            <person name="Tian Q."/>
            <person name="Mei H."/>
            <person name="Zhang T."/>
            <person name="Gao T."/>
            <person name="Zhang H."/>
        </authorList>
    </citation>
    <scope>NUCLEOTIDE SEQUENCE</scope>
    <source>
        <strain evidence="3">KEN8</strain>
    </source>
</reference>
<evidence type="ECO:0000259" key="2">
    <source>
        <dbReference type="Pfam" id="PF07727"/>
    </source>
</evidence>
<evidence type="ECO:0000313" key="3">
    <source>
        <dbReference type="EMBL" id="KAL0307883.1"/>
    </source>
</evidence>
<feature type="domain" description="Reverse transcriptase Ty1/copia-type" evidence="2">
    <location>
        <begin position="35"/>
        <end position="147"/>
    </location>
</feature>
<feature type="compositionally biased region" description="Basic and acidic residues" evidence="1">
    <location>
        <begin position="173"/>
        <end position="189"/>
    </location>
</feature>
<protein>
    <submittedName>
        <fullName evidence="3">Copia protein</fullName>
    </submittedName>
</protein>
<feature type="region of interest" description="Disordered" evidence="1">
    <location>
        <begin position="170"/>
        <end position="189"/>
    </location>
</feature>
<dbReference type="InterPro" id="IPR013103">
    <property type="entry name" value="RVT_2"/>
</dbReference>
<sequence length="189" mass="22173">MMEDDHINFHQAMECSNSQKWIDVINEEIKSMKDNDVWELVQLPQGVKPIGRKPKGIQKAMWRGIKYVLLQRAIHKKKGINYKETFSLVFLKDSLRIIMALKAHCDLELHQMDIKTTFLNDDNNETYFIMQPETLYKEIQKNKSQRLLAQSNVLVNLTVVAEKFTAVNSSKNGADEKQRRRWRNDEVHG</sequence>
<organism evidence="3">
    <name type="scientific">Sesamum calycinum</name>
    <dbReference type="NCBI Taxonomy" id="2727403"/>
    <lineage>
        <taxon>Eukaryota</taxon>
        <taxon>Viridiplantae</taxon>
        <taxon>Streptophyta</taxon>
        <taxon>Embryophyta</taxon>
        <taxon>Tracheophyta</taxon>
        <taxon>Spermatophyta</taxon>
        <taxon>Magnoliopsida</taxon>
        <taxon>eudicotyledons</taxon>
        <taxon>Gunneridae</taxon>
        <taxon>Pentapetalae</taxon>
        <taxon>asterids</taxon>
        <taxon>lamiids</taxon>
        <taxon>Lamiales</taxon>
        <taxon>Pedaliaceae</taxon>
        <taxon>Sesamum</taxon>
    </lineage>
</organism>
<comment type="caution">
    <text evidence="3">The sequence shown here is derived from an EMBL/GenBank/DDBJ whole genome shotgun (WGS) entry which is preliminary data.</text>
</comment>
<dbReference type="EMBL" id="JACGWM010000302">
    <property type="protein sequence ID" value="KAL0307883.1"/>
    <property type="molecule type" value="Genomic_DNA"/>
</dbReference>
<name>A0AAW2KQG0_9LAMI</name>
<dbReference type="Pfam" id="PF07727">
    <property type="entry name" value="RVT_2"/>
    <property type="match status" value="1"/>
</dbReference>
<proteinExistence type="predicted"/>